<keyword evidence="2 5" id="KW-0812">Transmembrane</keyword>
<keyword evidence="6" id="KW-1185">Reference proteome</keyword>
<dbReference type="Gene3D" id="1.20.140.150">
    <property type="match status" value="1"/>
</dbReference>
<organism evidence="6 7">
    <name type="scientific">Limulus polyphemus</name>
    <name type="common">Atlantic horseshoe crab</name>
    <dbReference type="NCBI Taxonomy" id="6850"/>
    <lineage>
        <taxon>Eukaryota</taxon>
        <taxon>Metazoa</taxon>
        <taxon>Ecdysozoa</taxon>
        <taxon>Arthropoda</taxon>
        <taxon>Chelicerata</taxon>
        <taxon>Merostomata</taxon>
        <taxon>Xiphosura</taxon>
        <taxon>Limulidae</taxon>
        <taxon>Limulus</taxon>
    </lineage>
</organism>
<keyword evidence="3 5" id="KW-1133">Transmembrane helix</keyword>
<dbReference type="RefSeq" id="XP_022257720.1">
    <property type="nucleotide sequence ID" value="XM_022402012.1"/>
</dbReference>
<evidence type="ECO:0000256" key="1">
    <source>
        <dbReference type="ARBA" id="ARBA00004141"/>
    </source>
</evidence>
<proteinExistence type="predicted"/>
<dbReference type="PANTHER" id="PTHR21284">
    <property type="entry name" value="EG:80H7.2 PROTEIN"/>
    <property type="match status" value="1"/>
</dbReference>
<evidence type="ECO:0000313" key="6">
    <source>
        <dbReference type="Proteomes" id="UP000694941"/>
    </source>
</evidence>
<dbReference type="RefSeq" id="XP_013789750.1">
    <property type="nucleotide sequence ID" value="XM_013934296.2"/>
</dbReference>
<keyword evidence="4 5" id="KW-0472">Membrane</keyword>
<name>A0ABM1BVZ9_LIMPO</name>
<dbReference type="InterPro" id="IPR004031">
    <property type="entry name" value="PMP22/EMP/MP20/Claudin"/>
</dbReference>
<gene>
    <name evidence="7 8 9" type="primary">LOC106473611</name>
</gene>
<evidence type="ECO:0000313" key="9">
    <source>
        <dbReference type="RefSeq" id="XP_022257720.1"/>
    </source>
</evidence>
<sequence>MSKLQLAGSIATFAAAIFVIIAFSTPYWLVSDGKQPGEKKFERLGLWEACLDKFHDVNYRYDIEFSGCRWIFDEEYNIIIKILEPAFFVVVQVFFTLGFVGLLLGCMMLVAALFCVPHEKETFVIKILSIVLFISSAFCTIAVITFGARGDGRDWMPDPDHNFLSWSFALGVLGTLLDYLAAILFFVDSRVGEKRLEKQVKQEYRMEETKNKVTTVI</sequence>
<evidence type="ECO:0000313" key="7">
    <source>
        <dbReference type="RefSeq" id="XP_013789749.1"/>
    </source>
</evidence>
<feature type="transmembrane region" description="Helical" evidence="5">
    <location>
        <begin position="7"/>
        <end position="29"/>
    </location>
</feature>
<accession>A0ABM1BVZ9</accession>
<feature type="transmembrane region" description="Helical" evidence="5">
    <location>
        <begin position="166"/>
        <end position="187"/>
    </location>
</feature>
<dbReference type="Proteomes" id="UP000694941">
    <property type="component" value="Unplaced"/>
</dbReference>
<feature type="transmembrane region" description="Helical" evidence="5">
    <location>
        <begin position="123"/>
        <end position="146"/>
    </location>
</feature>
<evidence type="ECO:0000256" key="5">
    <source>
        <dbReference type="SAM" id="Phobius"/>
    </source>
</evidence>
<feature type="transmembrane region" description="Helical" evidence="5">
    <location>
        <begin position="86"/>
        <end position="116"/>
    </location>
</feature>
<dbReference type="RefSeq" id="XP_013789749.1">
    <property type="nucleotide sequence ID" value="XM_013934295.2"/>
</dbReference>
<reference evidence="7 8" key="1">
    <citation type="submission" date="2025-05" db="UniProtKB">
        <authorList>
            <consortium name="RefSeq"/>
        </authorList>
    </citation>
    <scope>IDENTIFICATION</scope>
    <source>
        <tissue evidence="7 8">Muscle</tissue>
    </source>
</reference>
<evidence type="ECO:0000313" key="8">
    <source>
        <dbReference type="RefSeq" id="XP_013789750.1"/>
    </source>
</evidence>
<evidence type="ECO:0000256" key="3">
    <source>
        <dbReference type="ARBA" id="ARBA00022989"/>
    </source>
</evidence>
<comment type="subcellular location">
    <subcellularLocation>
        <location evidence="1">Membrane</location>
        <topology evidence="1">Multi-pass membrane protein</topology>
    </subcellularLocation>
</comment>
<evidence type="ECO:0000256" key="4">
    <source>
        <dbReference type="ARBA" id="ARBA00023136"/>
    </source>
</evidence>
<dbReference type="GeneID" id="106473611"/>
<dbReference type="PANTHER" id="PTHR21284:SF6">
    <property type="entry name" value="SINUOUS"/>
    <property type="match status" value="1"/>
</dbReference>
<dbReference type="Pfam" id="PF13903">
    <property type="entry name" value="Claudin_2"/>
    <property type="match status" value="1"/>
</dbReference>
<evidence type="ECO:0000256" key="2">
    <source>
        <dbReference type="ARBA" id="ARBA00022692"/>
    </source>
</evidence>
<protein>
    <submittedName>
        <fullName evidence="7 8">Uncharacterized protein LOC106473611</fullName>
    </submittedName>
</protein>